<proteinExistence type="predicted"/>
<feature type="non-terminal residue" evidence="1">
    <location>
        <position position="180"/>
    </location>
</feature>
<dbReference type="EMBL" id="BARS01052322">
    <property type="protein sequence ID" value="GAG52829.1"/>
    <property type="molecule type" value="Genomic_DNA"/>
</dbReference>
<sequence>MNNSLIDFHGIYRADSNNISVQTIENIGLGKTVPQSTNIDYQGGIYFKIVRVSDLIGTGTQYQGVRLVLCTTTSIKEVDFVIGSLISFIQINHDTIRGKSTPIELGNFKEGIFTENTNLQELKSIETQKTGNKNKPTKIKDLSVFSGRIGNEMTRVTTSLLADMDRVHRYDIPRKIKKVL</sequence>
<evidence type="ECO:0000313" key="1">
    <source>
        <dbReference type="EMBL" id="GAG52829.1"/>
    </source>
</evidence>
<accession>X0YAI4</accession>
<name>X0YAI4_9ZZZZ</name>
<protein>
    <submittedName>
        <fullName evidence="1">Uncharacterized protein</fullName>
    </submittedName>
</protein>
<comment type="caution">
    <text evidence="1">The sequence shown here is derived from an EMBL/GenBank/DDBJ whole genome shotgun (WGS) entry which is preliminary data.</text>
</comment>
<gene>
    <name evidence="1" type="ORF">S01H1_77806</name>
</gene>
<dbReference type="AlphaFoldDB" id="X0YAI4"/>
<reference evidence="1" key="1">
    <citation type="journal article" date="2014" name="Front. Microbiol.">
        <title>High frequency of phylogenetically diverse reductive dehalogenase-homologous genes in deep subseafloor sedimentary metagenomes.</title>
        <authorList>
            <person name="Kawai M."/>
            <person name="Futagami T."/>
            <person name="Toyoda A."/>
            <person name="Takaki Y."/>
            <person name="Nishi S."/>
            <person name="Hori S."/>
            <person name="Arai W."/>
            <person name="Tsubouchi T."/>
            <person name="Morono Y."/>
            <person name="Uchiyama I."/>
            <person name="Ito T."/>
            <person name="Fujiyama A."/>
            <person name="Inagaki F."/>
            <person name="Takami H."/>
        </authorList>
    </citation>
    <scope>NUCLEOTIDE SEQUENCE</scope>
    <source>
        <strain evidence="1">Expedition CK06-06</strain>
    </source>
</reference>
<organism evidence="1">
    <name type="scientific">marine sediment metagenome</name>
    <dbReference type="NCBI Taxonomy" id="412755"/>
    <lineage>
        <taxon>unclassified sequences</taxon>
        <taxon>metagenomes</taxon>
        <taxon>ecological metagenomes</taxon>
    </lineage>
</organism>